<dbReference type="GO" id="GO:0006814">
    <property type="term" value="P:sodium ion transport"/>
    <property type="evidence" value="ECO:0007669"/>
    <property type="project" value="UniProtKB-KW"/>
</dbReference>
<keyword evidence="6" id="KW-0739">Sodium transport</keyword>
<feature type="transmembrane region" description="Helical" evidence="7">
    <location>
        <begin position="132"/>
        <end position="155"/>
    </location>
</feature>
<name>A0A8X6FAB3_TRICU</name>
<comment type="caution">
    <text evidence="9">The sequence shown here is derived from an EMBL/GenBank/DDBJ whole genome shotgun (WGS) entry which is preliminary data.</text>
</comment>
<keyword evidence="5" id="KW-0406">Ion transport</keyword>
<reference evidence="9" key="1">
    <citation type="submission" date="2020-07" db="EMBL/GenBank/DDBJ databases">
        <title>Multicomponent nature underlies the extraordinary mechanical properties of spider dragline silk.</title>
        <authorList>
            <person name="Kono N."/>
            <person name="Nakamura H."/>
            <person name="Mori M."/>
            <person name="Yoshida Y."/>
            <person name="Ohtoshi R."/>
            <person name="Malay A.D."/>
            <person name="Moran D.A.P."/>
            <person name="Tomita M."/>
            <person name="Numata K."/>
            <person name="Arakawa K."/>
        </authorList>
    </citation>
    <scope>NUCLEOTIDE SEQUENCE</scope>
</reference>
<evidence type="ECO:0000256" key="5">
    <source>
        <dbReference type="ARBA" id="ARBA00023065"/>
    </source>
</evidence>
<keyword evidence="7" id="KW-0472">Membrane</keyword>
<dbReference type="PANTHER" id="PTHR42985">
    <property type="entry name" value="SODIUM-COUPLED MONOCARBOXYLATE TRANSPORTER"/>
    <property type="match status" value="1"/>
</dbReference>
<feature type="transmembrane region" description="Helical" evidence="7">
    <location>
        <begin position="52"/>
        <end position="73"/>
    </location>
</feature>
<accession>A0A8X6FAB3</accession>
<protein>
    <submittedName>
        <fullName evidence="9">Sodium-coupled monocarboxylate transporter 1</fullName>
    </submittedName>
</protein>
<dbReference type="OrthoDB" id="6430508at2759"/>
<keyword evidence="4" id="KW-0915">Sodium</keyword>
<evidence type="ECO:0000256" key="2">
    <source>
        <dbReference type="ARBA" id="ARBA00022448"/>
    </source>
</evidence>
<keyword evidence="8" id="KW-0732">Signal</keyword>
<sequence>LFYGVLFLLLTFAISKTDSIVQLVMVFIGVIEGPITAIFLIGVLTRKASDKVAMLGLTFGFVVTSWISFGKLFSGYHYPSLPLETSGCNFSNTSLVLLENKNSSCLELESCSTDFEKPVIGDTFFLYKITSFWIGPLACLFTISATFIILLLTGWKNNVIPADSKCLSPVTRYWFKQVEQDDSEHISSKNQEATHYVDLTEEEIKF</sequence>
<feature type="chain" id="PRO_5036453252" evidence="8">
    <location>
        <begin position="18"/>
        <end position="206"/>
    </location>
</feature>
<keyword evidence="2" id="KW-0813">Transport</keyword>
<evidence type="ECO:0000256" key="7">
    <source>
        <dbReference type="SAM" id="Phobius"/>
    </source>
</evidence>
<comment type="subcellular location">
    <subcellularLocation>
        <location evidence="1">Cell membrane</location>
        <topology evidence="1">Multi-pass membrane protein</topology>
    </subcellularLocation>
</comment>
<evidence type="ECO:0000256" key="8">
    <source>
        <dbReference type="SAM" id="SignalP"/>
    </source>
</evidence>
<dbReference type="InterPro" id="IPR051163">
    <property type="entry name" value="Sodium:Solute_Symporter_SSF"/>
</dbReference>
<keyword evidence="3" id="KW-1003">Cell membrane</keyword>
<dbReference type="GO" id="GO:0015293">
    <property type="term" value="F:symporter activity"/>
    <property type="evidence" value="ECO:0007669"/>
    <property type="project" value="TreeGrafter"/>
</dbReference>
<feature type="transmembrane region" description="Helical" evidence="7">
    <location>
        <begin position="20"/>
        <end position="45"/>
    </location>
</feature>
<dbReference type="EMBL" id="BMAO01011501">
    <property type="protein sequence ID" value="GFQ74187.1"/>
    <property type="molecule type" value="Genomic_DNA"/>
</dbReference>
<evidence type="ECO:0000313" key="9">
    <source>
        <dbReference type="EMBL" id="GFQ74187.1"/>
    </source>
</evidence>
<dbReference type="Gene3D" id="1.20.1730.10">
    <property type="entry name" value="Sodium/glucose cotransporter"/>
    <property type="match status" value="1"/>
</dbReference>
<feature type="signal peptide" evidence="8">
    <location>
        <begin position="1"/>
        <end position="17"/>
    </location>
</feature>
<feature type="non-terminal residue" evidence="9">
    <location>
        <position position="1"/>
    </location>
</feature>
<keyword evidence="7" id="KW-1133">Transmembrane helix</keyword>
<dbReference type="GO" id="GO:0005886">
    <property type="term" value="C:plasma membrane"/>
    <property type="evidence" value="ECO:0007669"/>
    <property type="project" value="UniProtKB-SubCell"/>
</dbReference>
<gene>
    <name evidence="9" type="ORF">TNCT_625601</name>
</gene>
<organism evidence="9 10">
    <name type="scientific">Trichonephila clavata</name>
    <name type="common">Joro spider</name>
    <name type="synonym">Nephila clavata</name>
    <dbReference type="NCBI Taxonomy" id="2740835"/>
    <lineage>
        <taxon>Eukaryota</taxon>
        <taxon>Metazoa</taxon>
        <taxon>Ecdysozoa</taxon>
        <taxon>Arthropoda</taxon>
        <taxon>Chelicerata</taxon>
        <taxon>Arachnida</taxon>
        <taxon>Araneae</taxon>
        <taxon>Araneomorphae</taxon>
        <taxon>Entelegynae</taxon>
        <taxon>Araneoidea</taxon>
        <taxon>Nephilidae</taxon>
        <taxon>Trichonephila</taxon>
    </lineage>
</organism>
<dbReference type="Proteomes" id="UP000887116">
    <property type="component" value="Unassembled WGS sequence"/>
</dbReference>
<keyword evidence="10" id="KW-1185">Reference proteome</keyword>
<proteinExistence type="predicted"/>
<evidence type="ECO:0000256" key="3">
    <source>
        <dbReference type="ARBA" id="ARBA00022475"/>
    </source>
</evidence>
<evidence type="ECO:0000256" key="1">
    <source>
        <dbReference type="ARBA" id="ARBA00004651"/>
    </source>
</evidence>
<keyword evidence="7" id="KW-0812">Transmembrane</keyword>
<evidence type="ECO:0000313" key="10">
    <source>
        <dbReference type="Proteomes" id="UP000887116"/>
    </source>
</evidence>
<dbReference type="AlphaFoldDB" id="A0A8X6FAB3"/>
<dbReference type="InterPro" id="IPR038377">
    <property type="entry name" value="Na/Glc_symporter_sf"/>
</dbReference>
<evidence type="ECO:0000256" key="4">
    <source>
        <dbReference type="ARBA" id="ARBA00023053"/>
    </source>
</evidence>
<evidence type="ECO:0000256" key="6">
    <source>
        <dbReference type="ARBA" id="ARBA00023201"/>
    </source>
</evidence>
<dbReference type="PANTHER" id="PTHR42985:SF40">
    <property type="entry name" value="LD47995P-RELATED"/>
    <property type="match status" value="1"/>
</dbReference>